<feature type="transmembrane region" description="Helical" evidence="14">
    <location>
        <begin position="77"/>
        <end position="97"/>
    </location>
</feature>
<feature type="transmembrane region" description="Helical" evidence="14">
    <location>
        <begin position="118"/>
        <end position="142"/>
    </location>
</feature>
<evidence type="ECO:0000256" key="12">
    <source>
        <dbReference type="ARBA" id="ARBA00033708"/>
    </source>
</evidence>
<feature type="transmembrane region" description="Helical" evidence="14">
    <location>
        <begin position="376"/>
        <end position="404"/>
    </location>
</feature>
<dbReference type="PROSITE" id="PS50283">
    <property type="entry name" value="NA_SOLUT_SYMP_3"/>
    <property type="match status" value="1"/>
</dbReference>
<comment type="subcellular location">
    <subcellularLocation>
        <location evidence="1">Cell membrane</location>
        <topology evidence="1">Multi-pass membrane protein</topology>
    </subcellularLocation>
</comment>
<accession>A0A851GL48</accession>
<dbReference type="PANTHER" id="PTHR48086">
    <property type="entry name" value="SODIUM/PROLINE SYMPORTER-RELATED"/>
    <property type="match status" value="1"/>
</dbReference>
<feature type="transmembrane region" description="Helical" evidence="14">
    <location>
        <begin position="456"/>
        <end position="474"/>
    </location>
</feature>
<feature type="transmembrane region" description="Helical" evidence="14">
    <location>
        <begin position="425"/>
        <end position="444"/>
    </location>
</feature>
<comment type="caution">
    <text evidence="15">The sequence shown here is derived from an EMBL/GenBank/DDBJ whole genome shotgun (WGS) entry which is preliminary data.</text>
</comment>
<dbReference type="PANTHER" id="PTHR48086:SF3">
    <property type="entry name" value="SODIUM_PROLINE SYMPORTER"/>
    <property type="match status" value="1"/>
</dbReference>
<name>A0A851GL48_9BACT</name>
<proteinExistence type="inferred from homology"/>
<evidence type="ECO:0000256" key="5">
    <source>
        <dbReference type="ARBA" id="ARBA00022692"/>
    </source>
</evidence>
<evidence type="ECO:0000256" key="13">
    <source>
        <dbReference type="RuleBase" id="RU362091"/>
    </source>
</evidence>
<dbReference type="GO" id="GO:0015293">
    <property type="term" value="F:symporter activity"/>
    <property type="evidence" value="ECO:0007669"/>
    <property type="project" value="UniProtKB-KW"/>
</dbReference>
<keyword evidence="16" id="KW-1185">Reference proteome</keyword>
<keyword evidence="6" id="KW-0769">Symport</keyword>
<feature type="transmembrane region" description="Helical" evidence="14">
    <location>
        <begin position="7"/>
        <end position="27"/>
    </location>
</feature>
<feature type="transmembrane region" description="Helical" evidence="14">
    <location>
        <begin position="335"/>
        <end position="356"/>
    </location>
</feature>
<sequence length="734" mass="80785">MFGLGIVDLVVIAVYFLAMVGIGFWAMSRIKNQEDFFLGGRRMGKIIQIFANFGQATSSDTGPSVATTTYHNGAAGIWSALMMVFATPFFWFTSVWYRRMRVMTLGDFFTKRYHSKGIGGAYSALMAVGLCVLLSLGFISMLKTVQALTPKAESELTVNEKAEYARALELKSLESMDASSLSVAESTRLENLRQEAPRQVFSHMNKHILVWSIVIIVCLYSIAGGLEAALISDLIQGVFILLLSVMLIPFAADQINAIYGGTGLMGAFEALHEQKSMSFFQILGSPKAMDFTWYYIAAIGFMGLITATAQANTFVTPSSSKDEYSARFGMTFGIYLKRLVTVLWGVTAMFAVLLFADKMTDPDLLWGYASRELLGPLNMGLIGLMIAALMAALMSTADMMMITASGLITHNLYRPLFPNKSEKHYVAFGRCVGGLVVLGAAVLTLASDSVLGLLKLWWEFGTVFAASLWMGILWKKTTSKAVWAQMTLSTIFFFTLPLLSPLVPGLKTNAYLLKQTESRSIEQVYPRATQEDVDRQSAAIAAYEKLAPEDRSSAPPDVIKLNEPWSKSYLMPRKSVFWTDGIEVETLDEGTEVAQGKGRLNVLLVVIDKMGFDLSANPYALNETIRVLLRTFLPFVLLIIVSLMTRRSKEEEEAADQTAARILTPVLADGDEDAQLVAQHESDPSLVDDHKLFGPNSHWTFSKWNKVDAIGFGINVLALLAIIGFLYFVVGLGG</sequence>
<evidence type="ECO:0000256" key="1">
    <source>
        <dbReference type="ARBA" id="ARBA00004651"/>
    </source>
</evidence>
<dbReference type="RefSeq" id="WP_178933328.1">
    <property type="nucleotide sequence ID" value="NZ_JACBAZ010000004.1"/>
</dbReference>
<evidence type="ECO:0000256" key="10">
    <source>
        <dbReference type="ARBA" id="ARBA00023136"/>
    </source>
</evidence>
<dbReference type="GO" id="GO:0006814">
    <property type="term" value="P:sodium ion transport"/>
    <property type="evidence" value="ECO:0007669"/>
    <property type="project" value="UniProtKB-KW"/>
</dbReference>
<protein>
    <submittedName>
        <fullName evidence="15">Sodium:solute symporter family protein</fullName>
    </submittedName>
</protein>
<dbReference type="InterPro" id="IPR001734">
    <property type="entry name" value="Na/solute_symporter"/>
</dbReference>
<dbReference type="Pfam" id="PF00474">
    <property type="entry name" value="SSF"/>
    <property type="match status" value="2"/>
</dbReference>
<keyword evidence="11" id="KW-0739">Sodium transport</keyword>
<keyword evidence="8" id="KW-0915">Sodium</keyword>
<evidence type="ECO:0000256" key="7">
    <source>
        <dbReference type="ARBA" id="ARBA00022989"/>
    </source>
</evidence>
<dbReference type="AlphaFoldDB" id="A0A851GL48"/>
<evidence type="ECO:0000256" key="3">
    <source>
        <dbReference type="ARBA" id="ARBA00022448"/>
    </source>
</evidence>
<feature type="transmembrane region" description="Helical" evidence="14">
    <location>
        <begin position="238"/>
        <end position="259"/>
    </location>
</feature>
<organism evidence="15 16">
    <name type="scientific">Oceaniferula marina</name>
    <dbReference type="NCBI Taxonomy" id="2748318"/>
    <lineage>
        <taxon>Bacteria</taxon>
        <taxon>Pseudomonadati</taxon>
        <taxon>Verrucomicrobiota</taxon>
        <taxon>Verrucomicrobiia</taxon>
        <taxon>Verrucomicrobiales</taxon>
        <taxon>Verrucomicrobiaceae</taxon>
        <taxon>Oceaniferula</taxon>
    </lineage>
</organism>
<evidence type="ECO:0000256" key="4">
    <source>
        <dbReference type="ARBA" id="ARBA00022475"/>
    </source>
</evidence>
<evidence type="ECO:0000256" key="11">
    <source>
        <dbReference type="ARBA" id="ARBA00023201"/>
    </source>
</evidence>
<feature type="transmembrane region" description="Helical" evidence="14">
    <location>
        <begin position="208"/>
        <end position="231"/>
    </location>
</feature>
<gene>
    <name evidence="15" type="ORF">HW115_13145</name>
</gene>
<keyword evidence="7 14" id="KW-1133">Transmembrane helix</keyword>
<evidence type="ECO:0000256" key="2">
    <source>
        <dbReference type="ARBA" id="ARBA00006434"/>
    </source>
</evidence>
<evidence type="ECO:0000256" key="9">
    <source>
        <dbReference type="ARBA" id="ARBA00023065"/>
    </source>
</evidence>
<evidence type="ECO:0000256" key="14">
    <source>
        <dbReference type="SAM" id="Phobius"/>
    </source>
</evidence>
<keyword evidence="9" id="KW-0406">Ion transport</keyword>
<comment type="catalytic activity">
    <reaction evidence="12">
        <text>L-proline(in) + Na(+)(in) = L-proline(out) + Na(+)(out)</text>
        <dbReference type="Rhea" id="RHEA:28967"/>
        <dbReference type="ChEBI" id="CHEBI:29101"/>
        <dbReference type="ChEBI" id="CHEBI:60039"/>
    </reaction>
</comment>
<reference evidence="15 16" key="1">
    <citation type="submission" date="2020-07" db="EMBL/GenBank/DDBJ databases">
        <title>Roseicoccus Jingziensis gen. nov., sp. nov., isolated from coastal seawater.</title>
        <authorList>
            <person name="Feng X."/>
        </authorList>
    </citation>
    <scope>NUCLEOTIDE SEQUENCE [LARGE SCALE GENOMIC DNA]</scope>
    <source>
        <strain evidence="15 16">N1E253</strain>
    </source>
</reference>
<feature type="transmembrane region" description="Helical" evidence="14">
    <location>
        <begin position="293"/>
        <end position="315"/>
    </location>
</feature>
<dbReference type="Proteomes" id="UP000557872">
    <property type="component" value="Unassembled WGS sequence"/>
</dbReference>
<dbReference type="CDD" id="cd10322">
    <property type="entry name" value="SLC5sbd"/>
    <property type="match status" value="1"/>
</dbReference>
<dbReference type="GO" id="GO:0005886">
    <property type="term" value="C:plasma membrane"/>
    <property type="evidence" value="ECO:0007669"/>
    <property type="project" value="UniProtKB-SubCell"/>
</dbReference>
<dbReference type="Gene3D" id="1.20.1730.10">
    <property type="entry name" value="Sodium/glucose cotransporter"/>
    <property type="match status" value="1"/>
</dbReference>
<evidence type="ECO:0000313" key="15">
    <source>
        <dbReference type="EMBL" id="NWK56561.1"/>
    </source>
</evidence>
<evidence type="ECO:0000256" key="8">
    <source>
        <dbReference type="ARBA" id="ARBA00023053"/>
    </source>
</evidence>
<dbReference type="EMBL" id="JACBAZ010000004">
    <property type="protein sequence ID" value="NWK56561.1"/>
    <property type="molecule type" value="Genomic_DNA"/>
</dbReference>
<feature type="transmembrane region" description="Helical" evidence="14">
    <location>
        <begin position="627"/>
        <end position="645"/>
    </location>
</feature>
<feature type="transmembrane region" description="Helical" evidence="14">
    <location>
        <begin position="481"/>
        <end position="503"/>
    </location>
</feature>
<feature type="transmembrane region" description="Helical" evidence="14">
    <location>
        <begin position="709"/>
        <end position="730"/>
    </location>
</feature>
<keyword evidence="10 14" id="KW-0472">Membrane</keyword>
<evidence type="ECO:0000256" key="6">
    <source>
        <dbReference type="ARBA" id="ARBA00022847"/>
    </source>
</evidence>
<keyword evidence="5 14" id="KW-0812">Transmembrane</keyword>
<comment type="similarity">
    <text evidence="2 13">Belongs to the sodium:solute symporter (SSF) (TC 2.A.21) family.</text>
</comment>
<dbReference type="InterPro" id="IPR050277">
    <property type="entry name" value="Sodium:Solute_Symporter"/>
</dbReference>
<evidence type="ECO:0000313" key="16">
    <source>
        <dbReference type="Proteomes" id="UP000557872"/>
    </source>
</evidence>
<dbReference type="InterPro" id="IPR038377">
    <property type="entry name" value="Na/Glc_symporter_sf"/>
</dbReference>
<keyword evidence="4" id="KW-1003">Cell membrane</keyword>
<keyword evidence="3" id="KW-0813">Transport</keyword>